<dbReference type="AlphaFoldDB" id="A0A0F9SYL7"/>
<reference evidence="1" key="1">
    <citation type="journal article" date="2015" name="Nature">
        <title>Complex archaea that bridge the gap between prokaryotes and eukaryotes.</title>
        <authorList>
            <person name="Spang A."/>
            <person name="Saw J.H."/>
            <person name="Jorgensen S.L."/>
            <person name="Zaremba-Niedzwiedzka K."/>
            <person name="Martijn J."/>
            <person name="Lind A.E."/>
            <person name="van Eijk R."/>
            <person name="Schleper C."/>
            <person name="Guy L."/>
            <person name="Ettema T.J."/>
        </authorList>
    </citation>
    <scope>NUCLEOTIDE SEQUENCE</scope>
</reference>
<name>A0A0F9SYL7_9ZZZZ</name>
<organism evidence="1">
    <name type="scientific">marine sediment metagenome</name>
    <dbReference type="NCBI Taxonomy" id="412755"/>
    <lineage>
        <taxon>unclassified sequences</taxon>
        <taxon>metagenomes</taxon>
        <taxon>ecological metagenomes</taxon>
    </lineage>
</organism>
<proteinExistence type="predicted"/>
<comment type="caution">
    <text evidence="1">The sequence shown here is derived from an EMBL/GenBank/DDBJ whole genome shotgun (WGS) entry which is preliminary data.</text>
</comment>
<dbReference type="EMBL" id="LAZR01002116">
    <property type="protein sequence ID" value="KKN34273.1"/>
    <property type="molecule type" value="Genomic_DNA"/>
</dbReference>
<gene>
    <name evidence="1" type="ORF">LCGC14_0795300</name>
</gene>
<evidence type="ECO:0000313" key="1">
    <source>
        <dbReference type="EMBL" id="KKN34273.1"/>
    </source>
</evidence>
<protein>
    <submittedName>
        <fullName evidence="1">Uncharacterized protein</fullName>
    </submittedName>
</protein>
<sequence length="31" mass="3493">MRDLTMNNKSKTGKIEVPDALLGYRIEGEGR</sequence>
<accession>A0A0F9SYL7</accession>